<dbReference type="Pfam" id="PF08240">
    <property type="entry name" value="ADH_N"/>
    <property type="match status" value="1"/>
</dbReference>
<dbReference type="SMART" id="SM00829">
    <property type="entry name" value="PKS_ER"/>
    <property type="match status" value="1"/>
</dbReference>
<dbReference type="InterPro" id="IPR036291">
    <property type="entry name" value="NAD(P)-bd_dom_sf"/>
</dbReference>
<dbReference type="SUPFAM" id="SSF51735">
    <property type="entry name" value="NAD(P)-binding Rossmann-fold domains"/>
    <property type="match status" value="1"/>
</dbReference>
<dbReference type="GO" id="GO:0008270">
    <property type="term" value="F:zinc ion binding"/>
    <property type="evidence" value="ECO:0007669"/>
    <property type="project" value="InterPro"/>
</dbReference>
<dbReference type="EMBL" id="CP163432">
    <property type="protein sequence ID" value="XDQ12339.1"/>
    <property type="molecule type" value="Genomic_DNA"/>
</dbReference>
<dbReference type="SUPFAM" id="SSF50129">
    <property type="entry name" value="GroES-like"/>
    <property type="match status" value="1"/>
</dbReference>
<proteinExistence type="inferred from homology"/>
<evidence type="ECO:0000256" key="6">
    <source>
        <dbReference type="RuleBase" id="RU361277"/>
    </source>
</evidence>
<dbReference type="InterPro" id="IPR013154">
    <property type="entry name" value="ADH-like_N"/>
</dbReference>
<accession>A0AB39N370</accession>
<dbReference type="AlphaFoldDB" id="A0AB39N370"/>
<dbReference type="InterPro" id="IPR013149">
    <property type="entry name" value="ADH-like_C"/>
</dbReference>
<keyword evidence="3 6" id="KW-0479">Metal-binding</keyword>
<dbReference type="PANTHER" id="PTHR42813:SF4">
    <property type="entry name" value="NADP-DEPENDENT ISOPROPANOL DEHYDROGENASE"/>
    <property type="match status" value="1"/>
</dbReference>
<comment type="cofactor">
    <cofactor evidence="1 6">
        <name>Zn(2+)</name>
        <dbReference type="ChEBI" id="CHEBI:29105"/>
    </cofactor>
</comment>
<sequence>MVRFDRRRDRQVKAFVMKEIGQVGFLEKPVPQPGPGDAVVQTTRALICTSDSHTVQGGIGPRENLTLGHEAVGIVHAVGSEVKDFRPGDRVLVGAITPDWGDLASQNGYPSQSGAPLGGFKFANFKDGVFAEYFHVNEADANLAKIPDTVSDEMAVYCADMLSTGFMGAEKGNIPIGGTVAVLAQGPVGLMATVGARLRGAGQIIGVESVPDRQKLARTYGAGEIVDFTSEDVVERILELTGGEGVDTAIEALGADVTFQTAVKITKPGGTISNIGYFGDGEFVRIPRVEWGVGMADKTIATGLCPGGRLRMERLLRVLEAQLVDPSHMTTHEFRFDDMESAFEVSDKKIDNVVKVMITF</sequence>
<organism evidence="8">
    <name type="scientific">Streptomyces sp. R11</name>
    <dbReference type="NCBI Taxonomy" id="3238625"/>
    <lineage>
        <taxon>Bacteria</taxon>
        <taxon>Bacillati</taxon>
        <taxon>Actinomycetota</taxon>
        <taxon>Actinomycetes</taxon>
        <taxon>Kitasatosporales</taxon>
        <taxon>Streptomycetaceae</taxon>
        <taxon>Streptomyces</taxon>
    </lineage>
</organism>
<keyword evidence="4 6" id="KW-0862">Zinc</keyword>
<dbReference type="GO" id="GO:0016491">
    <property type="term" value="F:oxidoreductase activity"/>
    <property type="evidence" value="ECO:0007669"/>
    <property type="project" value="UniProtKB-KW"/>
</dbReference>
<comment type="similarity">
    <text evidence="2 6">Belongs to the zinc-containing alcohol dehydrogenase family.</text>
</comment>
<evidence type="ECO:0000256" key="3">
    <source>
        <dbReference type="ARBA" id="ARBA00022723"/>
    </source>
</evidence>
<gene>
    <name evidence="8" type="ORF">AB5J55_23240</name>
</gene>
<dbReference type="PROSITE" id="PS00059">
    <property type="entry name" value="ADH_ZINC"/>
    <property type="match status" value="1"/>
</dbReference>
<evidence type="ECO:0000259" key="7">
    <source>
        <dbReference type="SMART" id="SM00829"/>
    </source>
</evidence>
<evidence type="ECO:0000256" key="4">
    <source>
        <dbReference type="ARBA" id="ARBA00022833"/>
    </source>
</evidence>
<dbReference type="InterPro" id="IPR020843">
    <property type="entry name" value="ER"/>
</dbReference>
<dbReference type="RefSeq" id="WP_369272515.1">
    <property type="nucleotide sequence ID" value="NZ_CP163432.1"/>
</dbReference>
<dbReference type="InterPro" id="IPR011032">
    <property type="entry name" value="GroES-like_sf"/>
</dbReference>
<evidence type="ECO:0000313" key="8">
    <source>
        <dbReference type="EMBL" id="XDQ12339.1"/>
    </source>
</evidence>
<keyword evidence="5" id="KW-0560">Oxidoreductase</keyword>
<evidence type="ECO:0000256" key="1">
    <source>
        <dbReference type="ARBA" id="ARBA00001947"/>
    </source>
</evidence>
<feature type="domain" description="Enoyl reductase (ER)" evidence="7">
    <location>
        <begin position="18"/>
        <end position="354"/>
    </location>
</feature>
<dbReference type="InterPro" id="IPR002328">
    <property type="entry name" value="ADH_Zn_CS"/>
</dbReference>
<dbReference type="PANTHER" id="PTHR42813">
    <property type="entry name" value="ZINC-TYPE ALCOHOL DEHYDROGENASE-LIKE"/>
    <property type="match status" value="1"/>
</dbReference>
<protein>
    <submittedName>
        <fullName evidence="8">NAD(P)-dependent alcohol dehydrogenase</fullName>
    </submittedName>
</protein>
<dbReference type="Pfam" id="PF00107">
    <property type="entry name" value="ADH_zinc_N"/>
    <property type="match status" value="1"/>
</dbReference>
<name>A0AB39N370_9ACTN</name>
<dbReference type="Gene3D" id="3.40.50.720">
    <property type="entry name" value="NAD(P)-binding Rossmann-like Domain"/>
    <property type="match status" value="1"/>
</dbReference>
<dbReference type="Gene3D" id="3.90.180.10">
    <property type="entry name" value="Medium-chain alcohol dehydrogenases, catalytic domain"/>
    <property type="match status" value="1"/>
</dbReference>
<evidence type="ECO:0000256" key="5">
    <source>
        <dbReference type="ARBA" id="ARBA00023002"/>
    </source>
</evidence>
<evidence type="ECO:0000256" key="2">
    <source>
        <dbReference type="ARBA" id="ARBA00008072"/>
    </source>
</evidence>
<reference evidence="8" key="1">
    <citation type="submission" date="2024-07" db="EMBL/GenBank/DDBJ databases">
        <authorList>
            <person name="Yu S.T."/>
        </authorList>
    </citation>
    <scope>NUCLEOTIDE SEQUENCE</scope>
    <source>
        <strain evidence="8">R11</strain>
    </source>
</reference>
<dbReference type="CDD" id="cd08285">
    <property type="entry name" value="NADP_ADH"/>
    <property type="match status" value="1"/>
</dbReference>